<dbReference type="Gene3D" id="1.10.101.10">
    <property type="entry name" value="PGBD-like superfamily/PGBD"/>
    <property type="match status" value="1"/>
</dbReference>
<dbReference type="Proteomes" id="UP001500280">
    <property type="component" value="Unassembled WGS sequence"/>
</dbReference>
<keyword evidence="1" id="KW-0732">Signal</keyword>
<dbReference type="InterPro" id="IPR002477">
    <property type="entry name" value="Peptidoglycan-bd-like"/>
</dbReference>
<name>A0ABP4S9F1_9ACTN</name>
<dbReference type="EMBL" id="BAAANF010000002">
    <property type="protein sequence ID" value="GAA1666282.1"/>
    <property type="molecule type" value="Genomic_DNA"/>
</dbReference>
<evidence type="ECO:0000313" key="3">
    <source>
        <dbReference type="EMBL" id="GAA1666282.1"/>
    </source>
</evidence>
<comment type="caution">
    <text evidence="3">The sequence shown here is derived from an EMBL/GenBank/DDBJ whole genome shotgun (WGS) entry which is preliminary data.</text>
</comment>
<evidence type="ECO:0000259" key="2">
    <source>
        <dbReference type="Pfam" id="PF01471"/>
    </source>
</evidence>
<evidence type="ECO:0000256" key="1">
    <source>
        <dbReference type="SAM" id="SignalP"/>
    </source>
</evidence>
<gene>
    <name evidence="3" type="ORF">GCM10009745_05460</name>
</gene>
<feature type="domain" description="Peptidoglycan binding-like" evidence="2">
    <location>
        <begin position="126"/>
        <end position="179"/>
    </location>
</feature>
<dbReference type="InterPro" id="IPR036366">
    <property type="entry name" value="PGBDSf"/>
</dbReference>
<proteinExistence type="predicted"/>
<organism evidence="3 4">
    <name type="scientific">Kribbella yunnanensis</name>
    <dbReference type="NCBI Taxonomy" id="190194"/>
    <lineage>
        <taxon>Bacteria</taxon>
        <taxon>Bacillati</taxon>
        <taxon>Actinomycetota</taxon>
        <taxon>Actinomycetes</taxon>
        <taxon>Propionibacteriales</taxon>
        <taxon>Kribbellaceae</taxon>
        <taxon>Kribbella</taxon>
    </lineage>
</organism>
<keyword evidence="4" id="KW-1185">Reference proteome</keyword>
<feature type="chain" id="PRO_5047357412" description="Peptidoglycan binding-like domain-containing protein" evidence="1">
    <location>
        <begin position="35"/>
        <end position="199"/>
    </location>
</feature>
<dbReference type="InterPro" id="IPR036365">
    <property type="entry name" value="PGBD-like_sf"/>
</dbReference>
<dbReference type="RefSeq" id="WP_344144768.1">
    <property type="nucleotide sequence ID" value="NZ_BAAANF010000002.1"/>
</dbReference>
<sequence>MAFTLPKLPKFSGRTIAVLAVAGALGVGAIAASASKQQQAAAPPKPADGQAAPLTADKANDQTSLEAAAAAEAKLAQCRSARLIPVNKTWGIPMPSVNGSSSTNCNLKYGDTPHRGSDRTGDPLTAIQVLQRNLNSCYGTKLTVDGIYGKNTRAVVTMVQRKHKIVVDGIYGPKTRSAMNWRLYSSATRSWSKTCSSPL</sequence>
<reference evidence="4" key="1">
    <citation type="journal article" date="2019" name="Int. J. Syst. Evol. Microbiol.">
        <title>The Global Catalogue of Microorganisms (GCM) 10K type strain sequencing project: providing services to taxonomists for standard genome sequencing and annotation.</title>
        <authorList>
            <consortium name="The Broad Institute Genomics Platform"/>
            <consortium name="The Broad Institute Genome Sequencing Center for Infectious Disease"/>
            <person name="Wu L."/>
            <person name="Ma J."/>
        </authorList>
    </citation>
    <scope>NUCLEOTIDE SEQUENCE [LARGE SCALE GENOMIC DNA]</scope>
    <source>
        <strain evidence="4">JCM 14307</strain>
    </source>
</reference>
<dbReference type="Pfam" id="PF01471">
    <property type="entry name" value="PG_binding_1"/>
    <property type="match status" value="1"/>
</dbReference>
<evidence type="ECO:0000313" key="4">
    <source>
        <dbReference type="Proteomes" id="UP001500280"/>
    </source>
</evidence>
<feature type="signal peptide" evidence="1">
    <location>
        <begin position="1"/>
        <end position="34"/>
    </location>
</feature>
<accession>A0ABP4S9F1</accession>
<dbReference type="SUPFAM" id="SSF47090">
    <property type="entry name" value="PGBD-like"/>
    <property type="match status" value="1"/>
</dbReference>
<protein>
    <recommendedName>
        <fullName evidence="2">Peptidoglycan binding-like domain-containing protein</fullName>
    </recommendedName>
</protein>